<protein>
    <submittedName>
        <fullName evidence="3">Glycosyl transferase family 1</fullName>
    </submittedName>
</protein>
<evidence type="ECO:0000259" key="2">
    <source>
        <dbReference type="Pfam" id="PF13439"/>
    </source>
</evidence>
<reference evidence="3 4" key="1">
    <citation type="journal article" date="1992" name="Int. J. Syst. Bacteriol.">
        <title>Sphingobacterium antarcticus sp. nov. a Psychrotrophic Bacterium from the Soils of Schirmacher Oasis, Antarctica.</title>
        <authorList>
            <person name="Shivaji S."/>
            <person name="Ray M.K."/>
            <person name="Rao N.S."/>
            <person name="Saiserr L."/>
            <person name="Jagannadham M.V."/>
            <person name="Kumar G.S."/>
            <person name="Reddy G."/>
            <person name="Bhargava P.M."/>
        </authorList>
    </citation>
    <scope>NUCLEOTIDE SEQUENCE [LARGE SCALE GENOMIC DNA]</scope>
    <source>
        <strain evidence="3 4">4BY</strain>
    </source>
</reference>
<proteinExistence type="predicted"/>
<evidence type="ECO:0000313" key="4">
    <source>
        <dbReference type="Proteomes" id="UP000028007"/>
    </source>
</evidence>
<name>A0A081PBW2_9SPHI</name>
<dbReference type="OrthoDB" id="596635at2"/>
<evidence type="ECO:0000313" key="3">
    <source>
        <dbReference type="EMBL" id="KEQ28185.1"/>
    </source>
</evidence>
<accession>A0A081PBW2</accession>
<evidence type="ECO:0000259" key="1">
    <source>
        <dbReference type="Pfam" id="PF00534"/>
    </source>
</evidence>
<keyword evidence="4" id="KW-1185">Reference proteome</keyword>
<dbReference type="Proteomes" id="UP000028007">
    <property type="component" value="Unassembled WGS sequence"/>
</dbReference>
<dbReference type="SUPFAM" id="SSF53756">
    <property type="entry name" value="UDP-Glycosyltransferase/glycogen phosphorylase"/>
    <property type="match status" value="1"/>
</dbReference>
<keyword evidence="3" id="KW-0808">Transferase</keyword>
<sequence length="373" mass="41995">MKILQVGKFYPIRGGVEKVMYDLMLGLSARNIHCDMLCATTEDHPGGILSVNSFAKVIAIPTQIKFAATMIAPKMILKLRQIAGDYDIIHIHHPDPMATLALFLSGYKGKVVLHWHSDILKQRMLLKLYRPLQDWVIERADLIVGTTPVYVNESPFLSKVQYKVDHIPIGIESITPEIAQVEKIRQKYGEKKLIFSLGRLVEYKGYEYLIRAAQYLNENYQIVIGGKGPLYDALQQLILELNVKDRVELIGFISDEDLPAYYGACDIFCLSSILKTEAFAIVQIEAMSCSKPIVSTHIPGSGVSWVNADGESGLVVELENPEALANAINSILQEKEKYDQLSAGSLQRYQTFFTLEKMVDKCLNLYHKLRSNL</sequence>
<dbReference type="EMBL" id="JNFF01000117">
    <property type="protein sequence ID" value="KEQ28185.1"/>
    <property type="molecule type" value="Genomic_DNA"/>
</dbReference>
<dbReference type="InterPro" id="IPR001296">
    <property type="entry name" value="Glyco_trans_1"/>
</dbReference>
<dbReference type="PANTHER" id="PTHR12526">
    <property type="entry name" value="GLYCOSYLTRANSFERASE"/>
    <property type="match status" value="1"/>
</dbReference>
<dbReference type="AlphaFoldDB" id="A0A081PBW2"/>
<dbReference type="PANTHER" id="PTHR12526:SF627">
    <property type="entry name" value="D-RHAMNOSYLTRANSFERASE WBPZ"/>
    <property type="match status" value="1"/>
</dbReference>
<feature type="domain" description="Glycosyltransferase subfamily 4-like N-terminal" evidence="2">
    <location>
        <begin position="14"/>
        <end position="148"/>
    </location>
</feature>
<dbReference type="GO" id="GO:0016757">
    <property type="term" value="F:glycosyltransferase activity"/>
    <property type="evidence" value="ECO:0007669"/>
    <property type="project" value="InterPro"/>
</dbReference>
<dbReference type="RefSeq" id="WP_037444770.1">
    <property type="nucleotide sequence ID" value="NZ_JNFF01000117.1"/>
</dbReference>
<dbReference type="eggNOG" id="COG0438">
    <property type="taxonomic scope" value="Bacteria"/>
</dbReference>
<comment type="caution">
    <text evidence="3">The sequence shown here is derived from an EMBL/GenBank/DDBJ whole genome shotgun (WGS) entry which is preliminary data.</text>
</comment>
<feature type="domain" description="Glycosyl transferase family 1" evidence="1">
    <location>
        <begin position="183"/>
        <end position="343"/>
    </location>
</feature>
<gene>
    <name evidence="3" type="ORF">N180_00675</name>
</gene>
<dbReference type="Pfam" id="PF13439">
    <property type="entry name" value="Glyco_transf_4"/>
    <property type="match status" value="1"/>
</dbReference>
<dbReference type="Gene3D" id="3.40.50.2000">
    <property type="entry name" value="Glycogen Phosphorylase B"/>
    <property type="match status" value="2"/>
</dbReference>
<dbReference type="InterPro" id="IPR028098">
    <property type="entry name" value="Glyco_trans_4-like_N"/>
</dbReference>
<organism evidence="3 4">
    <name type="scientific">Pedobacter antarcticus 4BY</name>
    <dbReference type="NCBI Taxonomy" id="1358423"/>
    <lineage>
        <taxon>Bacteria</taxon>
        <taxon>Pseudomonadati</taxon>
        <taxon>Bacteroidota</taxon>
        <taxon>Sphingobacteriia</taxon>
        <taxon>Sphingobacteriales</taxon>
        <taxon>Sphingobacteriaceae</taxon>
        <taxon>Pedobacter</taxon>
    </lineage>
</organism>
<dbReference type="Pfam" id="PF00534">
    <property type="entry name" value="Glycos_transf_1"/>
    <property type="match status" value="1"/>
</dbReference>